<dbReference type="InterPro" id="IPR005139">
    <property type="entry name" value="PCRF"/>
</dbReference>
<evidence type="ECO:0000313" key="3">
    <source>
        <dbReference type="EMBL" id="STY44424.1"/>
    </source>
</evidence>
<protein>
    <submittedName>
        <fullName evidence="3">Peptide chain release factor 2</fullName>
    </submittedName>
</protein>
<accession>A0A378MF54</accession>
<feature type="domain" description="Peptide chain release factor" evidence="2">
    <location>
        <begin position="1"/>
        <end position="96"/>
    </location>
</feature>
<proteinExistence type="predicted"/>
<dbReference type="Gene3D" id="1.20.58.410">
    <property type="entry name" value="Release factor"/>
    <property type="match status" value="1"/>
</dbReference>
<dbReference type="AlphaFoldDB" id="A0A378MF54"/>
<feature type="coiled-coil region" evidence="1">
    <location>
        <begin position="41"/>
        <end position="87"/>
    </location>
</feature>
<name>A0A378MF54_LISGR</name>
<gene>
    <name evidence="3" type="primary">prfB_2</name>
    <name evidence="3" type="ORF">NCTC10815_01766</name>
</gene>
<sequence length="100" mass="11837">MEARIAELEDQMLDPSFWNDQQGAQTVINEANGLKDTYQAFHQLEEQQENLEVSLELLREELDADLKEQVEEELQTFVRELKDFELKMILSEPYDKTMRS</sequence>
<dbReference type="GO" id="GO:0006415">
    <property type="term" value="P:translational termination"/>
    <property type="evidence" value="ECO:0007669"/>
    <property type="project" value="InterPro"/>
</dbReference>
<reference evidence="3 4" key="1">
    <citation type="submission" date="2018-06" db="EMBL/GenBank/DDBJ databases">
        <authorList>
            <consortium name="Pathogen Informatics"/>
            <person name="Doyle S."/>
        </authorList>
    </citation>
    <scope>NUCLEOTIDE SEQUENCE [LARGE SCALE GENOMIC DNA]</scope>
    <source>
        <strain evidence="4">NCTC 10815</strain>
    </source>
</reference>
<dbReference type="InterPro" id="IPR045853">
    <property type="entry name" value="Pep_chain_release_fac_I_sf"/>
</dbReference>
<evidence type="ECO:0000313" key="4">
    <source>
        <dbReference type="Proteomes" id="UP000254879"/>
    </source>
</evidence>
<dbReference type="SUPFAM" id="SSF75620">
    <property type="entry name" value="Release factor"/>
    <property type="match status" value="1"/>
</dbReference>
<dbReference type="Proteomes" id="UP000254879">
    <property type="component" value="Unassembled WGS sequence"/>
</dbReference>
<dbReference type="PANTHER" id="PTHR43116">
    <property type="entry name" value="PEPTIDE CHAIN RELEASE FACTOR 2"/>
    <property type="match status" value="1"/>
</dbReference>
<dbReference type="Pfam" id="PF03462">
    <property type="entry name" value="PCRF"/>
    <property type="match status" value="1"/>
</dbReference>
<dbReference type="PANTHER" id="PTHR43116:SF3">
    <property type="entry name" value="CLASS I PEPTIDE CHAIN RELEASE FACTOR"/>
    <property type="match status" value="1"/>
</dbReference>
<organism evidence="3 4">
    <name type="scientific">Listeria grayi</name>
    <name type="common">Listeria murrayi</name>
    <dbReference type="NCBI Taxonomy" id="1641"/>
    <lineage>
        <taxon>Bacteria</taxon>
        <taxon>Bacillati</taxon>
        <taxon>Bacillota</taxon>
        <taxon>Bacilli</taxon>
        <taxon>Bacillales</taxon>
        <taxon>Listeriaceae</taxon>
        <taxon>Listeria</taxon>
    </lineage>
</organism>
<evidence type="ECO:0000259" key="2">
    <source>
        <dbReference type="Pfam" id="PF03462"/>
    </source>
</evidence>
<evidence type="ECO:0000256" key="1">
    <source>
        <dbReference type="SAM" id="Coils"/>
    </source>
</evidence>
<keyword evidence="1" id="KW-0175">Coiled coil</keyword>
<dbReference type="EMBL" id="UGPG01000001">
    <property type="protein sequence ID" value="STY44424.1"/>
    <property type="molecule type" value="Genomic_DNA"/>
</dbReference>